<dbReference type="EMBL" id="BSFN01000012">
    <property type="protein sequence ID" value="GLK90652.1"/>
    <property type="molecule type" value="Genomic_DNA"/>
</dbReference>
<gene>
    <name evidence="1" type="ORF">GCM10017655_37160</name>
</gene>
<evidence type="ECO:0000313" key="1">
    <source>
        <dbReference type="EMBL" id="GLK90652.1"/>
    </source>
</evidence>
<reference evidence="1" key="1">
    <citation type="journal article" date="2014" name="Int. J. Syst. Evol. Microbiol.">
        <title>Complete genome sequence of Corynebacterium casei LMG S-19264T (=DSM 44701T), isolated from a smear-ripened cheese.</title>
        <authorList>
            <consortium name="US DOE Joint Genome Institute (JGI-PGF)"/>
            <person name="Walter F."/>
            <person name="Albersmeier A."/>
            <person name="Kalinowski J."/>
            <person name="Ruckert C."/>
        </authorList>
    </citation>
    <scope>NUCLEOTIDE SEQUENCE</scope>
    <source>
        <strain evidence="1">VKM B-2935</strain>
    </source>
</reference>
<dbReference type="Proteomes" id="UP001143328">
    <property type="component" value="Unassembled WGS sequence"/>
</dbReference>
<protein>
    <submittedName>
        <fullName evidence="1">Uncharacterized protein</fullName>
    </submittedName>
</protein>
<dbReference type="AlphaFoldDB" id="A0A9W6K844"/>
<name>A0A9W6K844_9PSED</name>
<reference evidence="1" key="2">
    <citation type="submission" date="2023-01" db="EMBL/GenBank/DDBJ databases">
        <authorList>
            <person name="Sun Q."/>
            <person name="Evtushenko L."/>
        </authorList>
    </citation>
    <scope>NUCLEOTIDE SEQUENCE</scope>
    <source>
        <strain evidence="1">VKM B-2935</strain>
    </source>
</reference>
<evidence type="ECO:0000313" key="2">
    <source>
        <dbReference type="Proteomes" id="UP001143328"/>
    </source>
</evidence>
<proteinExistence type="predicted"/>
<dbReference type="RefSeq" id="WP_271196835.1">
    <property type="nucleotide sequence ID" value="NZ_BSFN01000012.1"/>
</dbReference>
<sequence>MTLWIVLLLTAVVLSPLAWLRPSRRQQGRMAIRMAARQQGLGMQLSRQEWPHWLPEDPPSPCPQYHRARRKGAEDSWCYWQLSAGQWVNQWREPCADVTVLPHLQTLPSDVYKVEASKQMVALCWGERGEAESLVPVAAVLKALA</sequence>
<comment type="caution">
    <text evidence="1">The sequence shown here is derived from an EMBL/GenBank/DDBJ whole genome shotgun (WGS) entry which is preliminary data.</text>
</comment>
<keyword evidence="2" id="KW-1185">Reference proteome</keyword>
<organism evidence="1 2">
    <name type="scientific">Pseudomonas turukhanskensis</name>
    <dbReference type="NCBI Taxonomy" id="1806536"/>
    <lineage>
        <taxon>Bacteria</taxon>
        <taxon>Pseudomonadati</taxon>
        <taxon>Pseudomonadota</taxon>
        <taxon>Gammaproteobacteria</taxon>
        <taxon>Pseudomonadales</taxon>
        <taxon>Pseudomonadaceae</taxon>
        <taxon>Pseudomonas</taxon>
    </lineage>
</organism>
<accession>A0A9W6K844</accession>